<accession>A0AAV0Z8F2</accession>
<dbReference type="AlphaFoldDB" id="A0AAV0Z8F2"/>
<gene>
    <name evidence="1" type="ORF">VFH_I125840</name>
</gene>
<protein>
    <submittedName>
        <fullName evidence="1">Uncharacterized protein</fullName>
    </submittedName>
</protein>
<dbReference type="Proteomes" id="UP001157006">
    <property type="component" value="Chromosome 1S"/>
</dbReference>
<reference evidence="1 2" key="1">
    <citation type="submission" date="2023-01" db="EMBL/GenBank/DDBJ databases">
        <authorList>
            <person name="Kreplak J."/>
        </authorList>
    </citation>
    <scope>NUCLEOTIDE SEQUENCE [LARGE SCALE GENOMIC DNA]</scope>
</reference>
<evidence type="ECO:0000313" key="1">
    <source>
        <dbReference type="EMBL" id="CAI8594126.1"/>
    </source>
</evidence>
<dbReference type="EMBL" id="OX451735">
    <property type="protein sequence ID" value="CAI8594126.1"/>
    <property type="molecule type" value="Genomic_DNA"/>
</dbReference>
<organism evidence="1 2">
    <name type="scientific">Vicia faba</name>
    <name type="common">Broad bean</name>
    <name type="synonym">Faba vulgaris</name>
    <dbReference type="NCBI Taxonomy" id="3906"/>
    <lineage>
        <taxon>Eukaryota</taxon>
        <taxon>Viridiplantae</taxon>
        <taxon>Streptophyta</taxon>
        <taxon>Embryophyta</taxon>
        <taxon>Tracheophyta</taxon>
        <taxon>Spermatophyta</taxon>
        <taxon>Magnoliopsida</taxon>
        <taxon>eudicotyledons</taxon>
        <taxon>Gunneridae</taxon>
        <taxon>Pentapetalae</taxon>
        <taxon>rosids</taxon>
        <taxon>fabids</taxon>
        <taxon>Fabales</taxon>
        <taxon>Fabaceae</taxon>
        <taxon>Papilionoideae</taxon>
        <taxon>50 kb inversion clade</taxon>
        <taxon>NPAAA clade</taxon>
        <taxon>Hologalegina</taxon>
        <taxon>IRL clade</taxon>
        <taxon>Fabeae</taxon>
        <taxon>Vicia</taxon>
    </lineage>
</organism>
<keyword evidence="2" id="KW-1185">Reference proteome</keyword>
<proteinExistence type="predicted"/>
<name>A0AAV0Z8F2_VICFA</name>
<sequence>MSFSYLSRPKIRLFGRDVKKGPPRKANRKLQAIWDSTFDRDEVVVLTRNPRVADQKRGRGWVWPSPHHIKGALYEARTAEQSKNKGAHSIYKRRSTGDTKVALTDTIYEKVRSSFFPAAIRFALKPEKGRSCYLCNYDLCWPLFRSSTLFSLLCSIESYQTRLTSNQPAKGCEVGPGTKIESISLYDTEVAGRRPLNYSSAIQWWLVPIRQGYNAWSKVQYSG</sequence>
<evidence type="ECO:0000313" key="2">
    <source>
        <dbReference type="Proteomes" id="UP001157006"/>
    </source>
</evidence>